<reference evidence="2 3" key="1">
    <citation type="submission" date="2018-05" db="EMBL/GenBank/DDBJ databases">
        <title>Acuticoccus sediminis sp. nov., isolated from deep-sea sediment of Indian Ocean.</title>
        <authorList>
            <person name="Liu X."/>
            <person name="Lai Q."/>
            <person name="Du Y."/>
            <person name="Sun F."/>
            <person name="Zhang X."/>
            <person name="Wang S."/>
            <person name="Shao Z."/>
        </authorList>
    </citation>
    <scope>NUCLEOTIDE SEQUENCE [LARGE SCALE GENOMIC DNA]</scope>
    <source>
        <strain evidence="2 3">PTG4-2</strain>
    </source>
</reference>
<proteinExistence type="predicted"/>
<keyword evidence="1" id="KW-0732">Signal</keyword>
<accession>A0A8B2NMA5</accession>
<dbReference type="EMBL" id="QHHQ01000012">
    <property type="protein sequence ID" value="RAH96509.1"/>
    <property type="molecule type" value="Genomic_DNA"/>
</dbReference>
<sequence length="324" mass="33905">MLRRDVLKLLALLIAAGPARAQPGRVHRVGFLWQGRRGTDDSPREGLVNGLAALGYREGVDLEIHALYADEHPERLPDLVAALVAADVDVIRAPGTIVTEAAMAGTRTIPIVTTAADILGAGFVESLARPGGNVTGVSLSLGPENTGKRVEILKDLVPSMARVGFLHDPASRSSADDLAWLRANADGLGVEVVAVGATRSKDFEAAFAQLASAGAEGLIVDTAPVMTGNRAMLVALAEAHRLPAIYGRPEYVAAGGLMAFGISLPEVQARVASIVDRILRGADPATIPVEQPTRFELLVNLGAARRLGLVLPQAVLARADDIVE</sequence>
<feature type="chain" id="PRO_5032362526" evidence="1">
    <location>
        <begin position="22"/>
        <end position="324"/>
    </location>
</feature>
<protein>
    <submittedName>
        <fullName evidence="2">ABC transporter substrate-binding protein</fullName>
    </submittedName>
</protein>
<dbReference type="CDD" id="cd06325">
    <property type="entry name" value="PBP1_ABC_unchar_transporter"/>
    <property type="match status" value="1"/>
</dbReference>
<dbReference type="AlphaFoldDB" id="A0A8B2NMA5"/>
<dbReference type="Pfam" id="PF04392">
    <property type="entry name" value="ABC_sub_bind"/>
    <property type="match status" value="1"/>
</dbReference>
<gene>
    <name evidence="2" type="ORF">DLJ53_31830</name>
</gene>
<dbReference type="PANTHER" id="PTHR35271:SF1">
    <property type="entry name" value="ABC TRANSPORTER, SUBSTRATE-BINDING LIPOPROTEIN"/>
    <property type="match status" value="1"/>
</dbReference>
<keyword evidence="3" id="KW-1185">Reference proteome</keyword>
<organism evidence="2 3">
    <name type="scientific">Acuticoccus sediminis</name>
    <dbReference type="NCBI Taxonomy" id="2184697"/>
    <lineage>
        <taxon>Bacteria</taxon>
        <taxon>Pseudomonadati</taxon>
        <taxon>Pseudomonadota</taxon>
        <taxon>Alphaproteobacteria</taxon>
        <taxon>Hyphomicrobiales</taxon>
        <taxon>Amorphaceae</taxon>
        <taxon>Acuticoccus</taxon>
    </lineage>
</organism>
<evidence type="ECO:0000313" key="3">
    <source>
        <dbReference type="Proteomes" id="UP000249590"/>
    </source>
</evidence>
<evidence type="ECO:0000256" key="1">
    <source>
        <dbReference type="SAM" id="SignalP"/>
    </source>
</evidence>
<dbReference type="RefSeq" id="WP_111352378.1">
    <property type="nucleotide sequence ID" value="NZ_JAIWKD010000022.1"/>
</dbReference>
<dbReference type="PANTHER" id="PTHR35271">
    <property type="entry name" value="ABC TRANSPORTER, SUBSTRATE-BINDING LIPOPROTEIN-RELATED"/>
    <property type="match status" value="1"/>
</dbReference>
<name>A0A8B2NMA5_9HYPH</name>
<dbReference type="OrthoDB" id="1680494at2"/>
<evidence type="ECO:0000313" key="2">
    <source>
        <dbReference type="EMBL" id="RAH96509.1"/>
    </source>
</evidence>
<dbReference type="Gene3D" id="3.40.50.2300">
    <property type="match status" value="2"/>
</dbReference>
<comment type="caution">
    <text evidence="2">The sequence shown here is derived from an EMBL/GenBank/DDBJ whole genome shotgun (WGS) entry which is preliminary data.</text>
</comment>
<feature type="signal peptide" evidence="1">
    <location>
        <begin position="1"/>
        <end position="21"/>
    </location>
</feature>
<dbReference type="Proteomes" id="UP000249590">
    <property type="component" value="Unassembled WGS sequence"/>
</dbReference>
<dbReference type="InterPro" id="IPR007487">
    <property type="entry name" value="ABC_transpt-TYRBP-like"/>
</dbReference>